<dbReference type="STRING" id="69004.A0A182QZU4"/>
<accession>A0A182QZU4</accession>
<dbReference type="Proteomes" id="UP000075886">
    <property type="component" value="Unassembled WGS sequence"/>
</dbReference>
<proteinExistence type="predicted"/>
<keyword evidence="2" id="KW-1185">Reference proteome</keyword>
<organism evidence="1 2">
    <name type="scientific">Anopheles farauti</name>
    <dbReference type="NCBI Taxonomy" id="69004"/>
    <lineage>
        <taxon>Eukaryota</taxon>
        <taxon>Metazoa</taxon>
        <taxon>Ecdysozoa</taxon>
        <taxon>Arthropoda</taxon>
        <taxon>Hexapoda</taxon>
        <taxon>Insecta</taxon>
        <taxon>Pterygota</taxon>
        <taxon>Neoptera</taxon>
        <taxon>Endopterygota</taxon>
        <taxon>Diptera</taxon>
        <taxon>Nematocera</taxon>
        <taxon>Culicoidea</taxon>
        <taxon>Culicidae</taxon>
        <taxon>Anophelinae</taxon>
        <taxon>Anopheles</taxon>
    </lineage>
</organism>
<evidence type="ECO:0000313" key="2">
    <source>
        <dbReference type="Proteomes" id="UP000075886"/>
    </source>
</evidence>
<name>A0A182QZU4_9DIPT</name>
<dbReference type="VEuPathDB" id="VectorBase:AFAF020172"/>
<dbReference type="AlphaFoldDB" id="A0A182QZU4"/>
<protein>
    <submittedName>
        <fullName evidence="1">Uncharacterized protein</fullName>
    </submittedName>
</protein>
<evidence type="ECO:0000313" key="1">
    <source>
        <dbReference type="EnsemblMetazoa" id="AFAF020172-PA"/>
    </source>
</evidence>
<reference evidence="1" key="2">
    <citation type="submission" date="2020-05" db="UniProtKB">
        <authorList>
            <consortium name="EnsemblMetazoa"/>
        </authorList>
    </citation>
    <scope>IDENTIFICATION</scope>
    <source>
        <strain evidence="1">FAR1</strain>
    </source>
</reference>
<dbReference type="EnsemblMetazoa" id="AFAF020172-RA">
    <property type="protein sequence ID" value="AFAF020172-PA"/>
    <property type="gene ID" value="AFAF020172"/>
</dbReference>
<reference evidence="2" key="1">
    <citation type="submission" date="2014-01" db="EMBL/GenBank/DDBJ databases">
        <title>The Genome Sequence of Anopheles farauti FAR1 (V2).</title>
        <authorList>
            <consortium name="The Broad Institute Genomics Platform"/>
            <person name="Neafsey D.E."/>
            <person name="Besansky N."/>
            <person name="Howell P."/>
            <person name="Walton C."/>
            <person name="Young S.K."/>
            <person name="Zeng Q."/>
            <person name="Gargeya S."/>
            <person name="Fitzgerald M."/>
            <person name="Haas B."/>
            <person name="Abouelleil A."/>
            <person name="Allen A.W."/>
            <person name="Alvarado L."/>
            <person name="Arachchi H.M."/>
            <person name="Berlin A.M."/>
            <person name="Chapman S.B."/>
            <person name="Gainer-Dewar J."/>
            <person name="Goldberg J."/>
            <person name="Griggs A."/>
            <person name="Gujja S."/>
            <person name="Hansen M."/>
            <person name="Howarth C."/>
            <person name="Imamovic A."/>
            <person name="Ireland A."/>
            <person name="Larimer J."/>
            <person name="McCowan C."/>
            <person name="Murphy C."/>
            <person name="Pearson M."/>
            <person name="Poon T.W."/>
            <person name="Priest M."/>
            <person name="Roberts A."/>
            <person name="Saif S."/>
            <person name="Shea T."/>
            <person name="Sisk P."/>
            <person name="Sykes S."/>
            <person name="Wortman J."/>
            <person name="Nusbaum C."/>
            <person name="Birren B."/>
        </authorList>
    </citation>
    <scope>NUCLEOTIDE SEQUENCE [LARGE SCALE GENOMIC DNA]</scope>
    <source>
        <strain evidence="2">FAR1</strain>
    </source>
</reference>
<dbReference type="EMBL" id="AXCN02001921">
    <property type="status" value="NOT_ANNOTATED_CDS"/>
    <property type="molecule type" value="Genomic_DNA"/>
</dbReference>
<sequence>MAHYLLPANSSDPVGVLYGQRCSILMRSIHCQHSCPDRCGCIFAKLDYVLQIGTERQEKIGQSDGLPLETPASSSTGGYQCNGYRLTTICLHYCIDNFISLLE</sequence>